<dbReference type="Pfam" id="PF07179">
    <property type="entry name" value="SseB"/>
    <property type="match status" value="1"/>
</dbReference>
<protein>
    <recommendedName>
        <fullName evidence="1">SseB protein N-terminal domain-containing protein</fullName>
    </recommendedName>
</protein>
<comment type="caution">
    <text evidence="2">The sequence shown here is derived from an EMBL/GenBank/DDBJ whole genome shotgun (WGS) entry which is preliminary data.</text>
</comment>
<organism evidence="2 3">
    <name type="scientific">Amycolatopsis taiwanensis</name>
    <dbReference type="NCBI Taxonomy" id="342230"/>
    <lineage>
        <taxon>Bacteria</taxon>
        <taxon>Bacillati</taxon>
        <taxon>Actinomycetota</taxon>
        <taxon>Actinomycetes</taxon>
        <taxon>Pseudonocardiales</taxon>
        <taxon>Pseudonocardiaceae</taxon>
        <taxon>Amycolatopsis</taxon>
    </lineage>
</organism>
<gene>
    <name evidence="2" type="ORF">Atai01_24600</name>
</gene>
<dbReference type="RefSeq" id="WP_285486873.1">
    <property type="nucleotide sequence ID" value="NZ_BSTI01000005.1"/>
</dbReference>
<evidence type="ECO:0000313" key="2">
    <source>
        <dbReference type="EMBL" id="GLY65841.1"/>
    </source>
</evidence>
<dbReference type="InterPro" id="IPR009839">
    <property type="entry name" value="SseB_N"/>
</dbReference>
<reference evidence="2" key="1">
    <citation type="submission" date="2023-03" db="EMBL/GenBank/DDBJ databases">
        <title>Amycolatopsis taiwanensis NBRC 103393.</title>
        <authorList>
            <person name="Ichikawa N."/>
            <person name="Sato H."/>
            <person name="Tonouchi N."/>
        </authorList>
    </citation>
    <scope>NUCLEOTIDE SEQUENCE</scope>
    <source>
        <strain evidence="2">NBRC 103393</strain>
    </source>
</reference>
<dbReference type="Proteomes" id="UP001165136">
    <property type="component" value="Unassembled WGS sequence"/>
</dbReference>
<sequence>MTGQASWTPANELEIGLDRALRTDDTAAFLRLLLSAEVVLPVTDAAGTGQEPVSWWYATVGEGPCLPVFTSPEALFTGTNGEVRYHRVTALRDLIAAWPDMRCPMLLDPLTPLVSRIAAADLIRMASRLVGDALEHPGDASEPVAATVLRKFLSLRQAVDMLTANESLVSGYVLAEDEIAHFDTVSLLVKGLRLSRLNPNIAEDSTTVYALRWLAVGAALYRIPFGGPDVEQMTAARGWAVDEPHFRGTGFLDDVEPAVQLYQVHGLRLPHGSELVQLTTDGPEVESRAAYYDADRRSWLWDPDFLPDSLGERT</sequence>
<feature type="domain" description="SseB protein N-terminal" evidence="1">
    <location>
        <begin position="24"/>
        <end position="112"/>
    </location>
</feature>
<dbReference type="EMBL" id="BSTI01000005">
    <property type="protein sequence ID" value="GLY65841.1"/>
    <property type="molecule type" value="Genomic_DNA"/>
</dbReference>
<accession>A0A9W6VGT6</accession>
<evidence type="ECO:0000313" key="3">
    <source>
        <dbReference type="Proteomes" id="UP001165136"/>
    </source>
</evidence>
<keyword evidence="3" id="KW-1185">Reference proteome</keyword>
<proteinExistence type="predicted"/>
<name>A0A9W6VGT6_9PSEU</name>
<evidence type="ECO:0000259" key="1">
    <source>
        <dbReference type="Pfam" id="PF07179"/>
    </source>
</evidence>
<dbReference type="AlphaFoldDB" id="A0A9W6VGT6"/>